<feature type="domain" description="HTH lacI-type" evidence="4">
    <location>
        <begin position="10"/>
        <end position="64"/>
    </location>
</feature>
<dbReference type="PROSITE" id="PS50932">
    <property type="entry name" value="HTH_LACI_2"/>
    <property type="match status" value="1"/>
</dbReference>
<dbReference type="InterPro" id="IPR028082">
    <property type="entry name" value="Peripla_BP_I"/>
</dbReference>
<dbReference type="GO" id="GO:0000976">
    <property type="term" value="F:transcription cis-regulatory region binding"/>
    <property type="evidence" value="ECO:0007669"/>
    <property type="project" value="TreeGrafter"/>
</dbReference>
<dbReference type="CDD" id="cd01392">
    <property type="entry name" value="HTH_LacI"/>
    <property type="match status" value="1"/>
</dbReference>
<dbReference type="Pfam" id="PF13377">
    <property type="entry name" value="Peripla_BP_3"/>
    <property type="match status" value="1"/>
</dbReference>
<reference evidence="5 6" key="1">
    <citation type="submission" date="2019-09" db="EMBL/GenBank/DDBJ databases">
        <title>Genome sequencing of strain KACC 19306.</title>
        <authorList>
            <person name="Heo J."/>
            <person name="Kim S.-J."/>
            <person name="Kim J.-S."/>
            <person name="Hong S.-B."/>
            <person name="Kwon S.-W."/>
        </authorList>
    </citation>
    <scope>NUCLEOTIDE SEQUENCE [LARGE SCALE GENOMIC DNA]</scope>
    <source>
        <strain evidence="5 6">KACC 19306</strain>
    </source>
</reference>
<dbReference type="KEGG" id="ail:FLP10_12275"/>
<dbReference type="Proteomes" id="UP000324678">
    <property type="component" value="Chromosome"/>
</dbReference>
<evidence type="ECO:0000259" key="4">
    <source>
        <dbReference type="PROSITE" id="PS50932"/>
    </source>
</evidence>
<dbReference type="AlphaFoldDB" id="A0A5C1YI44"/>
<dbReference type="Pfam" id="PF00356">
    <property type="entry name" value="LacI"/>
    <property type="match status" value="1"/>
</dbReference>
<dbReference type="EMBL" id="CP043505">
    <property type="protein sequence ID" value="QEO15100.1"/>
    <property type="molecule type" value="Genomic_DNA"/>
</dbReference>
<dbReference type="CDD" id="cd06267">
    <property type="entry name" value="PBP1_LacI_sugar_binding-like"/>
    <property type="match status" value="1"/>
</dbReference>
<dbReference type="PROSITE" id="PS00435">
    <property type="entry name" value="PEROXIDASE_1"/>
    <property type="match status" value="1"/>
</dbReference>
<keyword evidence="3" id="KW-0804">Transcription</keyword>
<dbReference type="OrthoDB" id="4268837at2"/>
<keyword evidence="6" id="KW-1185">Reference proteome</keyword>
<dbReference type="InterPro" id="IPR019793">
    <property type="entry name" value="Peroxidases_heam-ligand_BS"/>
</dbReference>
<evidence type="ECO:0000313" key="6">
    <source>
        <dbReference type="Proteomes" id="UP000324678"/>
    </source>
</evidence>
<dbReference type="PANTHER" id="PTHR30146:SF109">
    <property type="entry name" value="HTH-TYPE TRANSCRIPTIONAL REGULATOR GALS"/>
    <property type="match status" value="1"/>
</dbReference>
<proteinExistence type="predicted"/>
<evidence type="ECO:0000256" key="2">
    <source>
        <dbReference type="ARBA" id="ARBA00023125"/>
    </source>
</evidence>
<keyword evidence="2" id="KW-0238">DNA-binding</keyword>
<evidence type="ECO:0000256" key="1">
    <source>
        <dbReference type="ARBA" id="ARBA00023015"/>
    </source>
</evidence>
<organism evidence="5 6">
    <name type="scientific">Agromyces intestinalis</name>
    <dbReference type="NCBI Taxonomy" id="2592652"/>
    <lineage>
        <taxon>Bacteria</taxon>
        <taxon>Bacillati</taxon>
        <taxon>Actinomycetota</taxon>
        <taxon>Actinomycetes</taxon>
        <taxon>Micrococcales</taxon>
        <taxon>Microbacteriaceae</taxon>
        <taxon>Agromyces</taxon>
    </lineage>
</organism>
<evidence type="ECO:0000313" key="5">
    <source>
        <dbReference type="EMBL" id="QEO15100.1"/>
    </source>
</evidence>
<dbReference type="GO" id="GO:0003700">
    <property type="term" value="F:DNA-binding transcription factor activity"/>
    <property type="evidence" value="ECO:0007669"/>
    <property type="project" value="TreeGrafter"/>
</dbReference>
<gene>
    <name evidence="5" type="ORF">FLP10_12275</name>
</gene>
<name>A0A5C1YI44_9MICO</name>
<dbReference type="InterPro" id="IPR000843">
    <property type="entry name" value="HTH_LacI"/>
</dbReference>
<dbReference type="PANTHER" id="PTHR30146">
    <property type="entry name" value="LACI-RELATED TRANSCRIPTIONAL REPRESSOR"/>
    <property type="match status" value="1"/>
</dbReference>
<dbReference type="Gene3D" id="1.10.260.40">
    <property type="entry name" value="lambda repressor-like DNA-binding domains"/>
    <property type="match status" value="1"/>
</dbReference>
<dbReference type="SUPFAM" id="SSF53822">
    <property type="entry name" value="Periplasmic binding protein-like I"/>
    <property type="match status" value="1"/>
</dbReference>
<dbReference type="SMART" id="SM00354">
    <property type="entry name" value="HTH_LACI"/>
    <property type="match status" value="1"/>
</dbReference>
<keyword evidence="1" id="KW-0805">Transcription regulation</keyword>
<dbReference type="Gene3D" id="3.40.50.2300">
    <property type="match status" value="2"/>
</dbReference>
<evidence type="ECO:0000256" key="3">
    <source>
        <dbReference type="ARBA" id="ARBA00023163"/>
    </source>
</evidence>
<dbReference type="InterPro" id="IPR010982">
    <property type="entry name" value="Lambda_DNA-bd_dom_sf"/>
</dbReference>
<dbReference type="SUPFAM" id="SSF47413">
    <property type="entry name" value="lambda repressor-like DNA-binding domains"/>
    <property type="match status" value="1"/>
</dbReference>
<sequence>MEKPHGTRAPTLDDVARVAGVSRATVSRALRDTRRVAPELKEIVGRAVAETGYVPNRAARSLASGRTGTVVVAISGTDASDVTGAEYDLFADPFFSRVIGGLLRTLRTLDAQSLLLLAESDADRANVLATVRQGVADGAVLVSTRANDPLPGAFADAGLPAVVFARPPGGAALSFVDVSNYDGGRLAAEHLVARGARHAALIAGPLDVPSAESRARGFLDAMTRHGQAFPHVAAGEFTLESGERAMAELLEADPAVDAVFASNDLMALGAIHALQAEGRRVPEDVAVVGFDDSVISTIARPTLTTVRQPIEEMAAEMARMLIDQVRDPDRAPTSVVFDPVLVTRGSA</sequence>
<dbReference type="PROSITE" id="PS00356">
    <property type="entry name" value="HTH_LACI_1"/>
    <property type="match status" value="1"/>
</dbReference>
<dbReference type="RefSeq" id="WP_149161118.1">
    <property type="nucleotide sequence ID" value="NZ_CP043505.1"/>
</dbReference>
<dbReference type="InterPro" id="IPR046335">
    <property type="entry name" value="LacI/GalR-like_sensor"/>
</dbReference>
<protein>
    <submittedName>
        <fullName evidence="5">LacI family transcriptional regulator</fullName>
    </submittedName>
</protein>
<accession>A0A5C1YI44</accession>